<dbReference type="AlphaFoldDB" id="F0P1Y5"/>
<evidence type="ECO:0000256" key="1">
    <source>
        <dbReference type="SAM" id="Phobius"/>
    </source>
</evidence>
<keyword evidence="3" id="KW-1185">Reference proteome</keyword>
<protein>
    <recommendedName>
        <fullName evidence="4">DUF2752 domain-containing protein</fullName>
    </recommendedName>
</protein>
<dbReference type="HOGENOM" id="CLU_098258_2_1_10"/>
<dbReference type="STRING" id="865938.Weevi_0986"/>
<evidence type="ECO:0000313" key="3">
    <source>
        <dbReference type="Proteomes" id="UP000008641"/>
    </source>
</evidence>
<feature type="transmembrane region" description="Helical" evidence="1">
    <location>
        <begin position="110"/>
        <end position="131"/>
    </location>
</feature>
<accession>F0P1Y5</accession>
<gene>
    <name evidence="2" type="ordered locus">Weevi_0986</name>
</gene>
<evidence type="ECO:0008006" key="4">
    <source>
        <dbReference type="Google" id="ProtNLM"/>
    </source>
</evidence>
<dbReference type="InterPro" id="IPR021215">
    <property type="entry name" value="DUF2752"/>
</dbReference>
<sequence>MTNPPSILKKVLVHTAFLSTALLLFYWAAGQISIGYALPCPFHSLTGLWCPGCGGQRALFLLLQGDVVASFRSNIFLIPIIVFLFYWYVDWVEQTFFEQRKKLYTNHTTNYFRLILWIVLIYFVLRNLPFFPFTYLAPPVK</sequence>
<dbReference type="EMBL" id="CP002455">
    <property type="protein sequence ID" value="ADX67695.1"/>
    <property type="molecule type" value="Genomic_DNA"/>
</dbReference>
<dbReference type="Proteomes" id="UP000008641">
    <property type="component" value="Chromosome"/>
</dbReference>
<reference evidence="3" key="2">
    <citation type="journal article" date="2011" name="Stand. Genomic Sci.">
        <title>Complete genome sequence of Weeksella virosa type strain (9751T).</title>
        <authorList>
            <person name="Lang E."/>
            <person name="Teshima H."/>
            <person name="Lucas S."/>
            <person name="Lapidus A."/>
            <person name="Hammon N."/>
            <person name="Deshpande S."/>
            <person name="Nolan M."/>
            <person name="Cheng J."/>
            <person name="Pitluck S."/>
            <person name="Liolios K."/>
            <person name="Pagani I."/>
            <person name="Mikhailova N."/>
            <person name="Ivanova N."/>
            <person name="Mavromatis K."/>
            <person name="Pati A."/>
            <person name="Tapia R."/>
            <person name="Han C."/>
            <person name="Goodwin L."/>
            <person name="Chen A."/>
            <person name="Palaniappan K."/>
            <person name="Land M."/>
            <person name="Hauser L."/>
            <person name="Chang Y."/>
            <person name="Jeffries C."/>
            <person name="Brambilla E."/>
            <person name="Kopitz M."/>
            <person name="Rohde M."/>
            <person name="Goker M."/>
            <person name="Tindall B."/>
            <person name="Detter J."/>
            <person name="Woyke T."/>
            <person name="Bristow J."/>
            <person name="Eisen J."/>
            <person name="Markowitz V."/>
            <person name="Hugenholtz P."/>
            <person name="Klenk H."/>
            <person name="Kyrpides N."/>
        </authorList>
    </citation>
    <scope>NUCLEOTIDE SEQUENCE [LARGE SCALE GENOMIC DNA]</scope>
    <source>
        <strain evidence="3">ATCC 43766 / DSM 16922 / JCM 21250 / NBRC 16016 / NCTC 11634 / CL345/78</strain>
    </source>
</reference>
<organism evidence="2 3">
    <name type="scientific">Weeksella virosa (strain ATCC 43766 / DSM 16922 / JCM 21250 / CCUG 30538 / CDC 9751 / IAM 14551 / NBRC 16016 / NCTC 11634 / CL345/78)</name>
    <dbReference type="NCBI Taxonomy" id="865938"/>
    <lineage>
        <taxon>Bacteria</taxon>
        <taxon>Pseudomonadati</taxon>
        <taxon>Bacteroidota</taxon>
        <taxon>Flavobacteriia</taxon>
        <taxon>Flavobacteriales</taxon>
        <taxon>Weeksellaceae</taxon>
        <taxon>Weeksella</taxon>
    </lineage>
</organism>
<dbReference type="KEGG" id="wvi:Weevi_0986"/>
<keyword evidence="1" id="KW-1133">Transmembrane helix</keyword>
<name>F0P1Y5_WEEVC</name>
<reference evidence="2 3" key="1">
    <citation type="journal article" date="2011" name="Stand. Genomic Sci.">
        <title>Complete genome sequence of Weeksella virosa type strain (9751).</title>
        <authorList>
            <person name="Lang E."/>
            <person name="Teshima H."/>
            <person name="Lucas S."/>
            <person name="Lapidus A."/>
            <person name="Hammon N."/>
            <person name="Deshpande S."/>
            <person name="Nolan M."/>
            <person name="Cheng J.F."/>
            <person name="Pitluck S."/>
            <person name="Liolios K."/>
            <person name="Pagani I."/>
            <person name="Mikhailova N."/>
            <person name="Ivanova N."/>
            <person name="Mavromatis K."/>
            <person name="Pati A."/>
            <person name="Tapia R."/>
            <person name="Han C."/>
            <person name="Goodwin L."/>
            <person name="Chen A."/>
            <person name="Palaniappan K."/>
            <person name="Land M."/>
            <person name="Hauser L."/>
            <person name="Chang Y.J."/>
            <person name="Jeffries C.D."/>
            <person name="Brambilla E.M."/>
            <person name="Kopitz M."/>
            <person name="Rohde M."/>
            <person name="Goker M."/>
            <person name="Tindall B.J."/>
            <person name="Detter J.C."/>
            <person name="Woyke T."/>
            <person name="Bristow J."/>
            <person name="Eisen J.A."/>
            <person name="Markowitz V."/>
            <person name="Hugenholtz P."/>
            <person name="Klenk H.P."/>
            <person name="Kyrpides N.C."/>
        </authorList>
    </citation>
    <scope>NUCLEOTIDE SEQUENCE [LARGE SCALE GENOMIC DNA]</scope>
    <source>
        <strain evidence="3">ATCC 43766 / DSM 16922 / JCM 21250 / NBRC 16016 / NCTC 11634 / CL345/78</strain>
    </source>
</reference>
<keyword evidence="1" id="KW-0472">Membrane</keyword>
<keyword evidence="1" id="KW-0812">Transmembrane</keyword>
<dbReference type="OrthoDB" id="9815897at2"/>
<proteinExistence type="predicted"/>
<evidence type="ECO:0000313" key="2">
    <source>
        <dbReference type="EMBL" id="ADX67695.1"/>
    </source>
</evidence>
<dbReference type="RefSeq" id="WP_013598085.1">
    <property type="nucleotide sequence ID" value="NC_015144.1"/>
</dbReference>
<dbReference type="eggNOG" id="ENOG5032Y7G">
    <property type="taxonomic scope" value="Bacteria"/>
</dbReference>
<feature type="transmembrane region" description="Helical" evidence="1">
    <location>
        <begin position="69"/>
        <end position="89"/>
    </location>
</feature>
<dbReference type="Pfam" id="PF10825">
    <property type="entry name" value="DUF2752"/>
    <property type="match status" value="1"/>
</dbReference>